<dbReference type="EMBL" id="BPVZ01000053">
    <property type="protein sequence ID" value="GKV19779.1"/>
    <property type="molecule type" value="Genomic_DNA"/>
</dbReference>
<protein>
    <submittedName>
        <fullName evidence="1">Uncharacterized protein</fullName>
    </submittedName>
</protein>
<keyword evidence="2" id="KW-1185">Reference proteome</keyword>
<proteinExistence type="predicted"/>
<evidence type="ECO:0000313" key="2">
    <source>
        <dbReference type="Proteomes" id="UP001054252"/>
    </source>
</evidence>
<dbReference type="AlphaFoldDB" id="A0AAV5JYN6"/>
<accession>A0AAV5JYN6</accession>
<name>A0AAV5JYN6_9ROSI</name>
<organism evidence="1 2">
    <name type="scientific">Rubroshorea leprosula</name>
    <dbReference type="NCBI Taxonomy" id="152421"/>
    <lineage>
        <taxon>Eukaryota</taxon>
        <taxon>Viridiplantae</taxon>
        <taxon>Streptophyta</taxon>
        <taxon>Embryophyta</taxon>
        <taxon>Tracheophyta</taxon>
        <taxon>Spermatophyta</taxon>
        <taxon>Magnoliopsida</taxon>
        <taxon>eudicotyledons</taxon>
        <taxon>Gunneridae</taxon>
        <taxon>Pentapetalae</taxon>
        <taxon>rosids</taxon>
        <taxon>malvids</taxon>
        <taxon>Malvales</taxon>
        <taxon>Dipterocarpaceae</taxon>
        <taxon>Rubroshorea</taxon>
    </lineage>
</organism>
<reference evidence="1 2" key="1">
    <citation type="journal article" date="2021" name="Commun. Biol.">
        <title>The genome of Shorea leprosula (Dipterocarpaceae) highlights the ecological relevance of drought in aseasonal tropical rainforests.</title>
        <authorList>
            <person name="Ng K.K.S."/>
            <person name="Kobayashi M.J."/>
            <person name="Fawcett J.A."/>
            <person name="Hatakeyama M."/>
            <person name="Paape T."/>
            <person name="Ng C.H."/>
            <person name="Ang C.C."/>
            <person name="Tnah L.H."/>
            <person name="Lee C.T."/>
            <person name="Nishiyama T."/>
            <person name="Sese J."/>
            <person name="O'Brien M.J."/>
            <person name="Copetti D."/>
            <person name="Mohd Noor M.I."/>
            <person name="Ong R.C."/>
            <person name="Putra M."/>
            <person name="Sireger I.Z."/>
            <person name="Indrioko S."/>
            <person name="Kosugi Y."/>
            <person name="Izuno A."/>
            <person name="Isagi Y."/>
            <person name="Lee S.L."/>
            <person name="Shimizu K.K."/>
        </authorList>
    </citation>
    <scope>NUCLEOTIDE SEQUENCE [LARGE SCALE GENOMIC DNA]</scope>
    <source>
        <strain evidence="1">214</strain>
    </source>
</reference>
<sequence>MLISFMDIADGVRGLALNGIEMGFEFFFDILGFEFENHTLLACTGMEFRSYRTNKLLKGYSCLIGSNINQVTSLLVDDGTIMLAYDDSFVGLEHSGIKYGGVKVLG</sequence>
<gene>
    <name evidence="1" type="ORF">SLEP1_g29998</name>
</gene>
<comment type="caution">
    <text evidence="1">The sequence shown here is derived from an EMBL/GenBank/DDBJ whole genome shotgun (WGS) entry which is preliminary data.</text>
</comment>
<dbReference type="Proteomes" id="UP001054252">
    <property type="component" value="Unassembled WGS sequence"/>
</dbReference>
<evidence type="ECO:0000313" key="1">
    <source>
        <dbReference type="EMBL" id="GKV19779.1"/>
    </source>
</evidence>